<dbReference type="PANTHER" id="PTHR24559:SF427">
    <property type="entry name" value="RNA-DIRECTED DNA POLYMERASE"/>
    <property type="match status" value="1"/>
</dbReference>
<keyword evidence="3" id="KW-1185">Reference proteome</keyword>
<accession>A0ABQ5DJS3</accession>
<evidence type="ECO:0000313" key="3">
    <source>
        <dbReference type="Proteomes" id="UP001151760"/>
    </source>
</evidence>
<dbReference type="Gene3D" id="3.10.10.10">
    <property type="entry name" value="HIV Type 1 Reverse Transcriptase, subunit A, domain 1"/>
    <property type="match status" value="1"/>
</dbReference>
<dbReference type="PANTHER" id="PTHR24559">
    <property type="entry name" value="TRANSPOSON TY3-I GAG-POL POLYPROTEIN"/>
    <property type="match status" value="1"/>
</dbReference>
<reference evidence="2" key="1">
    <citation type="journal article" date="2022" name="Int. J. Mol. Sci.">
        <title>Draft Genome of Tanacetum Coccineum: Genomic Comparison of Closely Related Tanacetum-Family Plants.</title>
        <authorList>
            <person name="Yamashiro T."/>
            <person name="Shiraishi A."/>
            <person name="Nakayama K."/>
            <person name="Satake H."/>
        </authorList>
    </citation>
    <scope>NUCLEOTIDE SEQUENCE</scope>
</reference>
<evidence type="ECO:0000313" key="2">
    <source>
        <dbReference type="EMBL" id="GJT37059.1"/>
    </source>
</evidence>
<dbReference type="InterPro" id="IPR053134">
    <property type="entry name" value="RNA-dir_DNA_polymerase"/>
</dbReference>
<feature type="region of interest" description="Disordered" evidence="1">
    <location>
        <begin position="143"/>
        <end position="185"/>
    </location>
</feature>
<comment type="caution">
    <text evidence="2">The sequence shown here is derived from an EMBL/GenBank/DDBJ whole genome shotgun (WGS) entry which is preliminary data.</text>
</comment>
<evidence type="ECO:0000256" key="1">
    <source>
        <dbReference type="SAM" id="MobiDB-lite"/>
    </source>
</evidence>
<protein>
    <recommendedName>
        <fullName evidence="4">Reverse transcriptase domain-containing protein</fullName>
    </recommendedName>
</protein>
<evidence type="ECO:0008006" key="4">
    <source>
        <dbReference type="Google" id="ProtNLM"/>
    </source>
</evidence>
<dbReference type="SUPFAM" id="SSF56672">
    <property type="entry name" value="DNA/RNA polymerases"/>
    <property type="match status" value="1"/>
</dbReference>
<organism evidence="2 3">
    <name type="scientific">Tanacetum coccineum</name>
    <dbReference type="NCBI Taxonomy" id="301880"/>
    <lineage>
        <taxon>Eukaryota</taxon>
        <taxon>Viridiplantae</taxon>
        <taxon>Streptophyta</taxon>
        <taxon>Embryophyta</taxon>
        <taxon>Tracheophyta</taxon>
        <taxon>Spermatophyta</taxon>
        <taxon>Magnoliopsida</taxon>
        <taxon>eudicotyledons</taxon>
        <taxon>Gunneridae</taxon>
        <taxon>Pentapetalae</taxon>
        <taxon>asterids</taxon>
        <taxon>campanulids</taxon>
        <taxon>Asterales</taxon>
        <taxon>Asteraceae</taxon>
        <taxon>Asteroideae</taxon>
        <taxon>Anthemideae</taxon>
        <taxon>Anthemidinae</taxon>
        <taxon>Tanacetum</taxon>
    </lineage>
</organism>
<dbReference type="InterPro" id="IPR043502">
    <property type="entry name" value="DNA/RNA_pol_sf"/>
</dbReference>
<name>A0ABQ5DJS3_9ASTR</name>
<dbReference type="Proteomes" id="UP001151760">
    <property type="component" value="Unassembled WGS sequence"/>
</dbReference>
<gene>
    <name evidence="2" type="ORF">Tco_0936924</name>
</gene>
<reference evidence="2" key="2">
    <citation type="submission" date="2022-01" db="EMBL/GenBank/DDBJ databases">
        <authorList>
            <person name="Yamashiro T."/>
            <person name="Shiraishi A."/>
            <person name="Satake H."/>
            <person name="Nakayama K."/>
        </authorList>
    </citation>
    <scope>NUCLEOTIDE SEQUENCE</scope>
</reference>
<sequence length="371" mass="41997">MVNTRTDAELAAAVQAAVDAMLPQIREQVREEYPHWCCRSGIILHQSLFILAERFNNQKPRSFERQSPLLRLKFGSPHMEKLFDVMDCCCTAEDQAKELPLGLHKSNPLTCPCETDIRMLLRFADAALNFESALRDMVTMIGPERSDMRNSGAGTRSKEQGPQSSMCHDLSIESVPSSPRLPSKVNSPVCTLDLDTQEMSACCVLASMWPGLDVSSIHDQPIVSEFQDVFPEELPGIPPIRDVEFNIELIPGAEPISKAPYRMAPIELKELKDQLQELLKRVRLVFIVDILSFSKSKEEHEEHLRTDLHNRRITMDPAKFEAYHQMARTDVLTEVNGVFLISRLLPQIRDFQITVMLLKRVLGVYSIANGK</sequence>
<proteinExistence type="predicted"/>
<dbReference type="EMBL" id="BQNB010015192">
    <property type="protein sequence ID" value="GJT37059.1"/>
    <property type="molecule type" value="Genomic_DNA"/>
</dbReference>